<dbReference type="SMART" id="SM00822">
    <property type="entry name" value="PKS_KR"/>
    <property type="match status" value="1"/>
</dbReference>
<dbReference type="InterPro" id="IPR050259">
    <property type="entry name" value="SDR"/>
</dbReference>
<dbReference type="PANTHER" id="PTHR42879">
    <property type="entry name" value="3-OXOACYL-(ACYL-CARRIER-PROTEIN) REDUCTASE"/>
    <property type="match status" value="1"/>
</dbReference>
<evidence type="ECO:0000256" key="2">
    <source>
        <dbReference type="ARBA" id="ARBA00023002"/>
    </source>
</evidence>
<name>A0ABS1GJ91_9AQUI</name>
<dbReference type="PANTHER" id="PTHR42879:SF2">
    <property type="entry name" value="3-OXOACYL-[ACYL-CARRIER-PROTEIN] REDUCTASE FABG"/>
    <property type="match status" value="1"/>
</dbReference>
<dbReference type="NCBIfam" id="NF009466">
    <property type="entry name" value="PRK12826.1-2"/>
    <property type="match status" value="1"/>
</dbReference>
<comment type="pathway">
    <text evidence="3">Lipid metabolism; fatty acid biosynthesis.</text>
</comment>
<keyword evidence="3" id="KW-0276">Fatty acid metabolism</keyword>
<dbReference type="InterPro" id="IPR036291">
    <property type="entry name" value="NAD(P)-bd_dom_sf"/>
</dbReference>
<comment type="similarity">
    <text evidence="1 3">Belongs to the short-chain dehydrogenases/reductases (SDR) family.</text>
</comment>
<protein>
    <recommendedName>
        <fullName evidence="3">3-oxoacyl-[acyl-carrier-protein] reductase</fullName>
        <ecNumber evidence="3">1.1.1.100</ecNumber>
    </recommendedName>
</protein>
<reference evidence="5 6" key="1">
    <citation type="journal article" date="2021" name="Syst. Appl. Microbiol.">
        <title>Persephonella atlantica sp. nov.: How to adapt to physico-chemical gradients in high temperature hydrothermal habitats.</title>
        <authorList>
            <person name="Francois D.X."/>
            <person name="Godfroy A."/>
            <person name="Mathien C."/>
            <person name="Aube J."/>
            <person name="Cathalot C."/>
            <person name="Lesongeur F."/>
            <person name="L'Haridon S."/>
            <person name="Philippon X."/>
            <person name="Roussel E.G."/>
        </authorList>
    </citation>
    <scope>NUCLEOTIDE SEQUENCE [LARGE SCALE GENOMIC DNA]</scope>
    <source>
        <strain evidence="5 6">MO1340</strain>
    </source>
</reference>
<dbReference type="InterPro" id="IPR011284">
    <property type="entry name" value="3oxo_ACP_reduc"/>
</dbReference>
<dbReference type="InterPro" id="IPR020904">
    <property type="entry name" value="Sc_DH/Rdtase_CS"/>
</dbReference>
<comment type="catalytic activity">
    <reaction evidence="3">
        <text>a (3R)-hydroxyacyl-[ACP] + NADP(+) = a 3-oxoacyl-[ACP] + NADPH + H(+)</text>
        <dbReference type="Rhea" id="RHEA:17397"/>
        <dbReference type="Rhea" id="RHEA-COMP:9916"/>
        <dbReference type="Rhea" id="RHEA-COMP:9945"/>
        <dbReference type="ChEBI" id="CHEBI:15378"/>
        <dbReference type="ChEBI" id="CHEBI:57783"/>
        <dbReference type="ChEBI" id="CHEBI:58349"/>
        <dbReference type="ChEBI" id="CHEBI:78776"/>
        <dbReference type="ChEBI" id="CHEBI:78827"/>
        <dbReference type="EC" id="1.1.1.100"/>
    </reaction>
</comment>
<keyword evidence="3" id="KW-0443">Lipid metabolism</keyword>
<keyword evidence="3" id="KW-0275">Fatty acid biosynthesis</keyword>
<keyword evidence="6" id="KW-1185">Reference proteome</keyword>
<accession>A0ABS1GJ91</accession>
<evidence type="ECO:0000256" key="3">
    <source>
        <dbReference type="RuleBase" id="RU366074"/>
    </source>
</evidence>
<keyword evidence="2 3" id="KW-0560">Oxidoreductase</keyword>
<proteinExistence type="inferred from homology"/>
<dbReference type="CDD" id="cd05333">
    <property type="entry name" value="BKR_SDR_c"/>
    <property type="match status" value="1"/>
</dbReference>
<feature type="domain" description="Ketoreductase" evidence="4">
    <location>
        <begin position="7"/>
        <end position="185"/>
    </location>
</feature>
<evidence type="ECO:0000313" key="5">
    <source>
        <dbReference type="EMBL" id="MBK3332965.1"/>
    </source>
</evidence>
<dbReference type="Pfam" id="PF13561">
    <property type="entry name" value="adh_short_C2"/>
    <property type="match status" value="1"/>
</dbReference>
<dbReference type="EMBL" id="JAACYA010000002">
    <property type="protein sequence ID" value="MBK3332965.1"/>
    <property type="molecule type" value="Genomic_DNA"/>
</dbReference>
<organism evidence="5 6">
    <name type="scientific">Persephonella atlantica</name>
    <dbReference type="NCBI Taxonomy" id="2699429"/>
    <lineage>
        <taxon>Bacteria</taxon>
        <taxon>Pseudomonadati</taxon>
        <taxon>Aquificota</taxon>
        <taxon>Aquificia</taxon>
        <taxon>Aquificales</taxon>
        <taxon>Hydrogenothermaceae</taxon>
        <taxon>Persephonella</taxon>
    </lineage>
</organism>
<dbReference type="EC" id="1.1.1.100" evidence="3"/>
<dbReference type="InterPro" id="IPR057326">
    <property type="entry name" value="KR_dom"/>
</dbReference>
<dbReference type="InterPro" id="IPR002347">
    <property type="entry name" value="SDR_fam"/>
</dbReference>
<comment type="subunit">
    <text evidence="3">Homotetramer.</text>
</comment>
<dbReference type="SUPFAM" id="SSF51735">
    <property type="entry name" value="NAD(P)-binding Rossmann-fold domains"/>
    <property type="match status" value="1"/>
</dbReference>
<dbReference type="NCBIfam" id="TIGR01830">
    <property type="entry name" value="3oxo_ACP_reduc"/>
    <property type="match status" value="1"/>
</dbReference>
<sequence length="245" mass="26794">MLDFKGKAVLVTGSTRGIGKAIATAFAKHGADVIVTGRNKGTAEIVAENLKNEYGIKAYGFKLDFSEDIPQQWKEIEKTAGQVDILVNNAGLTRDTLFIRMKDEDWNQVLQTNLTGTFKITQLIVKGMMKKRWGRVINISSIIGFIGNPGQVNYATTKAGLIGFTKSLAKELASRNITVNAVAPGFIETDMTQELPAEIKEKYLEQIPLGRFGKPEDVASVVLFLASDMADYITGETVHVNGGMY</sequence>
<evidence type="ECO:0000259" key="4">
    <source>
        <dbReference type="SMART" id="SM00822"/>
    </source>
</evidence>
<dbReference type="Proteomes" id="UP000772812">
    <property type="component" value="Unassembled WGS sequence"/>
</dbReference>
<keyword evidence="3" id="KW-0521">NADP</keyword>
<evidence type="ECO:0000313" key="6">
    <source>
        <dbReference type="Proteomes" id="UP000772812"/>
    </source>
</evidence>
<comment type="function">
    <text evidence="3">Catalyzes the NADPH-dependent reduction of beta-ketoacyl-ACP substrates to beta-hydroxyacyl-ACP products, the first reductive step in the elongation cycle of fatty acid biosynthesis.</text>
</comment>
<dbReference type="PROSITE" id="PS00061">
    <property type="entry name" value="ADH_SHORT"/>
    <property type="match status" value="1"/>
</dbReference>
<dbReference type="PRINTS" id="PR00080">
    <property type="entry name" value="SDRFAMILY"/>
</dbReference>
<dbReference type="Gene3D" id="3.40.50.720">
    <property type="entry name" value="NAD(P)-binding Rossmann-like Domain"/>
    <property type="match status" value="1"/>
</dbReference>
<dbReference type="NCBIfam" id="NF004197">
    <property type="entry name" value="PRK05653.1-1"/>
    <property type="match status" value="1"/>
</dbReference>
<evidence type="ECO:0000256" key="1">
    <source>
        <dbReference type="ARBA" id="ARBA00006484"/>
    </source>
</evidence>
<keyword evidence="3" id="KW-0444">Lipid biosynthesis</keyword>
<comment type="caution">
    <text evidence="5">The sequence shown here is derived from an EMBL/GenBank/DDBJ whole genome shotgun (WGS) entry which is preliminary data.</text>
</comment>
<dbReference type="NCBIfam" id="NF005559">
    <property type="entry name" value="PRK07231.1"/>
    <property type="match status" value="1"/>
</dbReference>
<dbReference type="GO" id="GO:0004316">
    <property type="term" value="F:3-oxoacyl-[acyl-carrier-protein] reductase (NADPH) activity"/>
    <property type="evidence" value="ECO:0007669"/>
    <property type="project" value="UniProtKB-EC"/>
</dbReference>
<dbReference type="PRINTS" id="PR00081">
    <property type="entry name" value="GDHRDH"/>
</dbReference>
<gene>
    <name evidence="5" type="primary">fabG</name>
    <name evidence="5" type="ORF">GWK41_07775</name>
</gene>